<gene>
    <name evidence="2" type="ORF">PFICI_08913</name>
</gene>
<dbReference type="KEGG" id="pfy:PFICI_08913"/>
<feature type="compositionally biased region" description="Polar residues" evidence="1">
    <location>
        <begin position="92"/>
        <end position="114"/>
    </location>
</feature>
<evidence type="ECO:0000256" key="1">
    <source>
        <dbReference type="SAM" id="MobiDB-lite"/>
    </source>
</evidence>
<dbReference type="AlphaFoldDB" id="W3WYX5"/>
<dbReference type="EMBL" id="KI912114">
    <property type="protein sequence ID" value="ETS79060.1"/>
    <property type="molecule type" value="Genomic_DNA"/>
</dbReference>
<evidence type="ECO:0000313" key="2">
    <source>
        <dbReference type="EMBL" id="ETS79060.1"/>
    </source>
</evidence>
<proteinExistence type="predicted"/>
<accession>W3WYX5</accession>
<dbReference type="RefSeq" id="XP_007835685.1">
    <property type="nucleotide sequence ID" value="XM_007837494.1"/>
</dbReference>
<dbReference type="Proteomes" id="UP000030651">
    <property type="component" value="Unassembled WGS sequence"/>
</dbReference>
<dbReference type="HOGENOM" id="CLU_1489499_0_0_1"/>
<feature type="compositionally biased region" description="Basic and acidic residues" evidence="1">
    <location>
        <begin position="1"/>
        <end position="13"/>
    </location>
</feature>
<feature type="region of interest" description="Disordered" evidence="1">
    <location>
        <begin position="1"/>
        <end position="114"/>
    </location>
</feature>
<feature type="compositionally biased region" description="Low complexity" evidence="1">
    <location>
        <begin position="52"/>
        <end position="63"/>
    </location>
</feature>
<feature type="compositionally biased region" description="Polar residues" evidence="1">
    <location>
        <begin position="33"/>
        <end position="47"/>
    </location>
</feature>
<evidence type="ECO:0000313" key="3">
    <source>
        <dbReference type="Proteomes" id="UP000030651"/>
    </source>
</evidence>
<dbReference type="OrthoDB" id="10583431at2759"/>
<dbReference type="InParanoid" id="W3WYX5"/>
<keyword evidence="3" id="KW-1185">Reference proteome</keyword>
<dbReference type="GeneID" id="19273926"/>
<sequence>MTRPREGILRKNVDSSTINQPETTRRSGWPSLNPGSASNPGRDSNMTDLFARARPAPETAPRRSLTPQSHPFLKMPKTLQETQKQMTKEEQSVTTKKSNGSSKRVRFQETSPQQAVRQSKAKLVLKAWQTFNNQLFDINNEGDKEDDPELNNVMENMLNMNWVYMHKQGVERLAELANSEE</sequence>
<protein>
    <submittedName>
        <fullName evidence="2">Uncharacterized protein</fullName>
    </submittedName>
</protein>
<name>W3WYX5_PESFW</name>
<organism evidence="2 3">
    <name type="scientific">Pestalotiopsis fici (strain W106-1 / CGMCC3.15140)</name>
    <dbReference type="NCBI Taxonomy" id="1229662"/>
    <lineage>
        <taxon>Eukaryota</taxon>
        <taxon>Fungi</taxon>
        <taxon>Dikarya</taxon>
        <taxon>Ascomycota</taxon>
        <taxon>Pezizomycotina</taxon>
        <taxon>Sordariomycetes</taxon>
        <taxon>Xylariomycetidae</taxon>
        <taxon>Amphisphaeriales</taxon>
        <taxon>Sporocadaceae</taxon>
        <taxon>Pestalotiopsis</taxon>
    </lineage>
</organism>
<reference evidence="3" key="1">
    <citation type="journal article" date="2015" name="BMC Genomics">
        <title>Genomic and transcriptomic analysis of the endophytic fungus Pestalotiopsis fici reveals its lifestyle and high potential for synthesis of natural products.</title>
        <authorList>
            <person name="Wang X."/>
            <person name="Zhang X."/>
            <person name="Liu L."/>
            <person name="Xiang M."/>
            <person name="Wang W."/>
            <person name="Sun X."/>
            <person name="Che Y."/>
            <person name="Guo L."/>
            <person name="Liu G."/>
            <person name="Guo L."/>
            <person name="Wang C."/>
            <person name="Yin W.B."/>
            <person name="Stadler M."/>
            <person name="Zhang X."/>
            <person name="Liu X."/>
        </authorList>
    </citation>
    <scope>NUCLEOTIDE SEQUENCE [LARGE SCALE GENOMIC DNA]</scope>
    <source>
        <strain evidence="3">W106-1 / CGMCC3.15140</strain>
    </source>
</reference>